<keyword evidence="5" id="KW-1185">Reference proteome</keyword>
<protein>
    <submittedName>
        <fullName evidence="4">Chitin-binding type-4 domain-containing protein</fullName>
    </submittedName>
</protein>
<evidence type="ECO:0000313" key="5">
    <source>
        <dbReference type="Proteomes" id="UP000886998"/>
    </source>
</evidence>
<dbReference type="Proteomes" id="UP000886998">
    <property type="component" value="Unassembled WGS sequence"/>
</dbReference>
<evidence type="ECO:0000256" key="1">
    <source>
        <dbReference type="SAM" id="MobiDB-lite"/>
    </source>
</evidence>
<reference evidence="4" key="1">
    <citation type="submission" date="2020-08" db="EMBL/GenBank/DDBJ databases">
        <title>Multicomponent nature underlies the extraordinary mechanical properties of spider dragline silk.</title>
        <authorList>
            <person name="Kono N."/>
            <person name="Nakamura H."/>
            <person name="Mori M."/>
            <person name="Yoshida Y."/>
            <person name="Ohtoshi R."/>
            <person name="Malay A.D."/>
            <person name="Moran D.A.P."/>
            <person name="Tomita M."/>
            <person name="Numata K."/>
            <person name="Arakawa K."/>
        </authorList>
    </citation>
    <scope>NUCLEOTIDE SEQUENCE</scope>
</reference>
<organism evidence="4 5">
    <name type="scientific">Trichonephila inaurata madagascariensis</name>
    <dbReference type="NCBI Taxonomy" id="2747483"/>
    <lineage>
        <taxon>Eukaryota</taxon>
        <taxon>Metazoa</taxon>
        <taxon>Ecdysozoa</taxon>
        <taxon>Arthropoda</taxon>
        <taxon>Chelicerata</taxon>
        <taxon>Arachnida</taxon>
        <taxon>Araneae</taxon>
        <taxon>Araneomorphae</taxon>
        <taxon>Entelegynae</taxon>
        <taxon>Araneoidea</taxon>
        <taxon>Nephilidae</taxon>
        <taxon>Trichonephila</taxon>
        <taxon>Trichonephila inaurata</taxon>
    </lineage>
</organism>
<dbReference type="Pfam" id="PF03067">
    <property type="entry name" value="LPMO_10"/>
    <property type="match status" value="1"/>
</dbReference>
<dbReference type="AlphaFoldDB" id="A0A8X7C490"/>
<sequence>MRTAVWALCSIWLQLPIIVWGHARLMQPPSRSSMWRLGFPTKQNFNDNALYCGGIQVQWQRNGGKCGICGDPYSMPHPRDNEANGKYGQGIITRQYLSGQVIEAVVDVTTNHKGYFEFKICPNNNPKREASQHCLDKYPLQLAYGEGTKYYVEGNNWGRCPDGSSKLGCGPQETFRGCADIAIGRNNNIYPYAPNPNDIGNNYNPYSSYYRSTKPKYFKDTSFSRYPKYAQEASREDQKNKSSFITKNKRNKVKSLSHSASWMKLHFDEKARQTAASKLPNDTSYRSLLEHVPGYILQDNPSSSMLDNPSSLILDNPSSLTLENPTISSDSTYFTEIPDVETIRKESQLKKILQQREKEIKLLRFYLQNPKSSSKRKVTSFIGW</sequence>
<dbReference type="InterPro" id="IPR004302">
    <property type="entry name" value="Cellulose/chitin-bd_N"/>
</dbReference>
<feature type="domain" description="Chitin-binding type-4" evidence="3">
    <location>
        <begin position="22"/>
        <end position="143"/>
    </location>
</feature>
<gene>
    <name evidence="4" type="primary">AVEN_111649_1</name>
    <name evidence="4" type="ORF">TNIN_463731</name>
</gene>
<dbReference type="EMBL" id="BMAV01010134">
    <property type="protein sequence ID" value="GFY55020.1"/>
    <property type="molecule type" value="Genomic_DNA"/>
</dbReference>
<comment type="caution">
    <text evidence="4">The sequence shown here is derived from an EMBL/GenBank/DDBJ whole genome shotgun (WGS) entry which is preliminary data.</text>
</comment>
<accession>A0A8X7C490</accession>
<feature type="chain" id="PRO_5036479857" evidence="2">
    <location>
        <begin position="22"/>
        <end position="384"/>
    </location>
</feature>
<feature type="region of interest" description="Disordered" evidence="1">
    <location>
        <begin position="229"/>
        <end position="252"/>
    </location>
</feature>
<keyword evidence="2" id="KW-0732">Signal</keyword>
<feature type="signal peptide" evidence="2">
    <location>
        <begin position="1"/>
        <end position="21"/>
    </location>
</feature>
<evidence type="ECO:0000313" key="4">
    <source>
        <dbReference type="EMBL" id="GFY55020.1"/>
    </source>
</evidence>
<name>A0A8X7C490_9ARAC</name>
<proteinExistence type="predicted"/>
<evidence type="ECO:0000256" key="2">
    <source>
        <dbReference type="SAM" id="SignalP"/>
    </source>
</evidence>
<evidence type="ECO:0000259" key="3">
    <source>
        <dbReference type="Pfam" id="PF03067"/>
    </source>
</evidence>
<dbReference type="OrthoDB" id="64893at2759"/>